<dbReference type="InParanoid" id="U5FIP5"/>
<gene>
    <name evidence="2" type="ORF">POPTR_017G057000</name>
</gene>
<dbReference type="EMBL" id="CM009306">
    <property type="protein sequence ID" value="PNS95417.1"/>
    <property type="molecule type" value="Genomic_DNA"/>
</dbReference>
<sequence length="240" mass="27341">MLTSNIKLGQHTYRFMLKFMTILILKELGMAFHCIVLRKGVRLNVFSIISAFSACEKINALETGLRMHKYIRDNGFQVTRALGTALVDMYAKYRNIESVYEVFGETKHKGAGQLKEALRFNESMPTDPYFVTRRALFCACRARKKTNMAESASEELLELEQLHRSSNWSYVFLSNAYAANRGVHKDPGWSYVEVEGQVHRFVSGDHTRKDAKATHLKLEQIMAGAVRITVGTGFHFCNQS</sequence>
<feature type="transmembrane region" description="Helical" evidence="1">
    <location>
        <begin position="15"/>
        <end position="37"/>
    </location>
</feature>
<evidence type="ECO:0000313" key="3">
    <source>
        <dbReference type="Proteomes" id="UP000006729"/>
    </source>
</evidence>
<organism evidence="2 3">
    <name type="scientific">Populus trichocarpa</name>
    <name type="common">Western balsam poplar</name>
    <name type="synonym">Populus balsamifera subsp. trichocarpa</name>
    <dbReference type="NCBI Taxonomy" id="3694"/>
    <lineage>
        <taxon>Eukaryota</taxon>
        <taxon>Viridiplantae</taxon>
        <taxon>Streptophyta</taxon>
        <taxon>Embryophyta</taxon>
        <taxon>Tracheophyta</taxon>
        <taxon>Spermatophyta</taxon>
        <taxon>Magnoliopsida</taxon>
        <taxon>eudicotyledons</taxon>
        <taxon>Gunneridae</taxon>
        <taxon>Pentapetalae</taxon>
        <taxon>rosids</taxon>
        <taxon>fabids</taxon>
        <taxon>Malpighiales</taxon>
        <taxon>Salicaceae</taxon>
        <taxon>Saliceae</taxon>
        <taxon>Populus</taxon>
    </lineage>
</organism>
<name>U5FIP5_POPTR</name>
<keyword evidence="1" id="KW-1133">Transmembrane helix</keyword>
<dbReference type="GO" id="GO:0003723">
    <property type="term" value="F:RNA binding"/>
    <property type="evidence" value="ECO:0007669"/>
    <property type="project" value="InterPro"/>
</dbReference>
<dbReference type="PANTHER" id="PTHR47926">
    <property type="entry name" value="PENTATRICOPEPTIDE REPEAT-CONTAINING PROTEIN"/>
    <property type="match status" value="1"/>
</dbReference>
<dbReference type="STRING" id="3694.U5FIP5"/>
<reference evidence="2 3" key="1">
    <citation type="journal article" date="2006" name="Science">
        <title>The genome of black cottonwood, Populus trichocarpa (Torr. &amp; Gray).</title>
        <authorList>
            <person name="Tuskan G.A."/>
            <person name="Difazio S."/>
            <person name="Jansson S."/>
            <person name="Bohlmann J."/>
            <person name="Grigoriev I."/>
            <person name="Hellsten U."/>
            <person name="Putnam N."/>
            <person name="Ralph S."/>
            <person name="Rombauts S."/>
            <person name="Salamov A."/>
            <person name="Schein J."/>
            <person name="Sterck L."/>
            <person name="Aerts A."/>
            <person name="Bhalerao R.R."/>
            <person name="Bhalerao R.P."/>
            <person name="Blaudez D."/>
            <person name="Boerjan W."/>
            <person name="Brun A."/>
            <person name="Brunner A."/>
            <person name="Busov V."/>
            <person name="Campbell M."/>
            <person name="Carlson J."/>
            <person name="Chalot M."/>
            <person name="Chapman J."/>
            <person name="Chen G.L."/>
            <person name="Cooper D."/>
            <person name="Coutinho P.M."/>
            <person name="Couturier J."/>
            <person name="Covert S."/>
            <person name="Cronk Q."/>
            <person name="Cunningham R."/>
            <person name="Davis J."/>
            <person name="Degroeve S."/>
            <person name="Dejardin A."/>
            <person name="Depamphilis C."/>
            <person name="Detter J."/>
            <person name="Dirks B."/>
            <person name="Dubchak I."/>
            <person name="Duplessis S."/>
            <person name="Ehlting J."/>
            <person name="Ellis B."/>
            <person name="Gendler K."/>
            <person name="Goodstein D."/>
            <person name="Gribskov M."/>
            <person name="Grimwood J."/>
            <person name="Groover A."/>
            <person name="Gunter L."/>
            <person name="Hamberger B."/>
            <person name="Heinze B."/>
            <person name="Helariutta Y."/>
            <person name="Henrissat B."/>
            <person name="Holligan D."/>
            <person name="Holt R."/>
            <person name="Huang W."/>
            <person name="Islam-Faridi N."/>
            <person name="Jones S."/>
            <person name="Jones-Rhoades M."/>
            <person name="Jorgensen R."/>
            <person name="Joshi C."/>
            <person name="Kangasjarvi J."/>
            <person name="Karlsson J."/>
            <person name="Kelleher C."/>
            <person name="Kirkpatrick R."/>
            <person name="Kirst M."/>
            <person name="Kohler A."/>
            <person name="Kalluri U."/>
            <person name="Larimer F."/>
            <person name="Leebens-Mack J."/>
            <person name="Leple J.C."/>
            <person name="Locascio P."/>
            <person name="Lou Y."/>
            <person name="Lucas S."/>
            <person name="Martin F."/>
            <person name="Montanini B."/>
            <person name="Napoli C."/>
            <person name="Nelson D.R."/>
            <person name="Nelson C."/>
            <person name="Nieminen K."/>
            <person name="Nilsson O."/>
            <person name="Pereda V."/>
            <person name="Peter G."/>
            <person name="Philippe R."/>
            <person name="Pilate G."/>
            <person name="Poliakov A."/>
            <person name="Razumovskaya J."/>
            <person name="Richardson P."/>
            <person name="Rinaldi C."/>
            <person name="Ritland K."/>
            <person name="Rouze P."/>
            <person name="Ryaboy D."/>
            <person name="Schmutz J."/>
            <person name="Schrader J."/>
            <person name="Segerman B."/>
            <person name="Shin H."/>
            <person name="Siddiqui A."/>
            <person name="Sterky F."/>
            <person name="Terry A."/>
            <person name="Tsai C.J."/>
            <person name="Uberbacher E."/>
            <person name="Unneberg P."/>
            <person name="Vahala J."/>
            <person name="Wall K."/>
            <person name="Wessler S."/>
            <person name="Yang G."/>
            <person name="Yin T."/>
            <person name="Douglas C."/>
            <person name="Marra M."/>
            <person name="Sandberg G."/>
            <person name="Van de Peer Y."/>
            <person name="Rokhsar D."/>
        </authorList>
    </citation>
    <scope>NUCLEOTIDE SEQUENCE [LARGE SCALE GENOMIC DNA]</scope>
    <source>
        <strain evidence="3">cv. Nisqually</strain>
    </source>
</reference>
<proteinExistence type="predicted"/>
<keyword evidence="3" id="KW-1185">Reference proteome</keyword>
<dbReference type="GO" id="GO:0009451">
    <property type="term" value="P:RNA modification"/>
    <property type="evidence" value="ECO:0007669"/>
    <property type="project" value="InterPro"/>
</dbReference>
<keyword evidence="1" id="KW-0812">Transmembrane</keyword>
<dbReference type="AlphaFoldDB" id="U5FIP5"/>
<dbReference type="Gene3D" id="1.25.40.10">
    <property type="entry name" value="Tetratricopeptide repeat domain"/>
    <property type="match status" value="1"/>
</dbReference>
<dbReference type="InterPro" id="IPR011990">
    <property type="entry name" value="TPR-like_helical_dom_sf"/>
</dbReference>
<evidence type="ECO:0008006" key="4">
    <source>
        <dbReference type="Google" id="ProtNLM"/>
    </source>
</evidence>
<keyword evidence="1" id="KW-0472">Membrane</keyword>
<dbReference type="PANTHER" id="PTHR47926:SF492">
    <property type="entry name" value="DYW DOMAIN-CONTAINING PROTEIN"/>
    <property type="match status" value="1"/>
</dbReference>
<evidence type="ECO:0000256" key="1">
    <source>
        <dbReference type="SAM" id="Phobius"/>
    </source>
</evidence>
<evidence type="ECO:0000313" key="2">
    <source>
        <dbReference type="EMBL" id="PNS95417.1"/>
    </source>
</evidence>
<dbReference type="Proteomes" id="UP000006729">
    <property type="component" value="Chromosome 17"/>
</dbReference>
<protein>
    <recommendedName>
        <fullName evidence="4">Pentatricopeptide repeat-containing protein</fullName>
    </recommendedName>
</protein>
<accession>U5FIP5</accession>
<dbReference type="InterPro" id="IPR046960">
    <property type="entry name" value="PPR_At4g14850-like_plant"/>
</dbReference>